<dbReference type="Gene3D" id="1.10.10.10">
    <property type="entry name" value="Winged helix-like DNA-binding domain superfamily/Winged helix DNA-binding domain"/>
    <property type="match status" value="1"/>
</dbReference>
<dbReference type="Pfam" id="PF02082">
    <property type="entry name" value="Rrf2"/>
    <property type="match status" value="1"/>
</dbReference>
<protein>
    <submittedName>
        <fullName evidence="1">Rrf2 family transcriptional regulator</fullName>
    </submittedName>
</protein>
<evidence type="ECO:0000313" key="2">
    <source>
        <dbReference type="Proteomes" id="UP000619101"/>
    </source>
</evidence>
<evidence type="ECO:0000313" key="1">
    <source>
        <dbReference type="EMBL" id="MBD8036096.1"/>
    </source>
</evidence>
<dbReference type="InterPro" id="IPR036390">
    <property type="entry name" value="WH_DNA-bd_sf"/>
</dbReference>
<dbReference type="SUPFAM" id="SSF46785">
    <property type="entry name" value="Winged helix' DNA-binding domain"/>
    <property type="match status" value="1"/>
</dbReference>
<name>A0ABR8XVW5_9BACL</name>
<reference evidence="1 2" key="1">
    <citation type="submission" date="2020-08" db="EMBL/GenBank/DDBJ databases">
        <title>A Genomic Blueprint of the Chicken Gut Microbiome.</title>
        <authorList>
            <person name="Gilroy R."/>
            <person name="Ravi A."/>
            <person name="Getino M."/>
            <person name="Pursley I."/>
            <person name="Horton D.L."/>
            <person name="Alikhan N.-F."/>
            <person name="Baker D."/>
            <person name="Gharbi K."/>
            <person name="Hall N."/>
            <person name="Watson M."/>
            <person name="Adriaenssens E.M."/>
            <person name="Foster-Nyarko E."/>
            <person name="Jarju S."/>
            <person name="Secka A."/>
            <person name="Antonio M."/>
            <person name="Oren A."/>
            <person name="Chaudhuri R."/>
            <person name="La Ragione R.M."/>
            <person name="Hildebrand F."/>
            <person name="Pallen M.J."/>
        </authorList>
    </citation>
    <scope>NUCLEOTIDE SEQUENCE [LARGE SCALE GENOMIC DNA]</scope>
    <source>
        <strain evidence="1 2">A46</strain>
    </source>
</reference>
<dbReference type="EMBL" id="JACSPZ010000002">
    <property type="protein sequence ID" value="MBD8036096.1"/>
    <property type="molecule type" value="Genomic_DNA"/>
</dbReference>
<dbReference type="Proteomes" id="UP000619101">
    <property type="component" value="Unassembled WGS sequence"/>
</dbReference>
<dbReference type="PANTHER" id="PTHR33221">
    <property type="entry name" value="WINGED HELIX-TURN-HELIX TRANSCRIPTIONAL REGULATOR, RRF2 FAMILY"/>
    <property type="match status" value="1"/>
</dbReference>
<keyword evidence="2" id="KW-1185">Reference proteome</keyword>
<dbReference type="PANTHER" id="PTHR33221:SF15">
    <property type="entry name" value="HTH-TYPE TRANSCRIPTIONAL REGULATOR YWGB-RELATED"/>
    <property type="match status" value="1"/>
</dbReference>
<proteinExistence type="predicted"/>
<dbReference type="InterPro" id="IPR000944">
    <property type="entry name" value="Tscrpt_reg_Rrf2"/>
</dbReference>
<gene>
    <name evidence="1" type="ORF">H9635_05030</name>
</gene>
<dbReference type="InterPro" id="IPR036388">
    <property type="entry name" value="WH-like_DNA-bd_sf"/>
</dbReference>
<sequence>MINTRLAIGIHILAFVECVPEKDKLNSEIIAESIGTNPVVVRRMLSALKKASLLQSISIKKGLILAKKPENITLYEILKAVDPSNELFGIHQSVNPQCMYGLSIVKVIEDEFKNVQLELEENLKTKTLNDLMSKVNIPL</sequence>
<dbReference type="RefSeq" id="WP_191699057.1">
    <property type="nucleotide sequence ID" value="NZ_JACSPZ010000002.1"/>
</dbReference>
<accession>A0ABR8XVW5</accession>
<organism evidence="1 2">
    <name type="scientific">Solibacillus faecavium</name>
    <dbReference type="NCBI Taxonomy" id="2762221"/>
    <lineage>
        <taxon>Bacteria</taxon>
        <taxon>Bacillati</taxon>
        <taxon>Bacillota</taxon>
        <taxon>Bacilli</taxon>
        <taxon>Bacillales</taxon>
        <taxon>Caryophanaceae</taxon>
        <taxon>Solibacillus</taxon>
    </lineage>
</organism>
<dbReference type="PROSITE" id="PS51197">
    <property type="entry name" value="HTH_RRF2_2"/>
    <property type="match status" value="1"/>
</dbReference>
<comment type="caution">
    <text evidence="1">The sequence shown here is derived from an EMBL/GenBank/DDBJ whole genome shotgun (WGS) entry which is preliminary data.</text>
</comment>